<keyword evidence="4" id="KW-0175">Coiled coil</keyword>
<evidence type="ECO:0000256" key="3">
    <source>
        <dbReference type="ARBA" id="ARBA00022840"/>
    </source>
</evidence>
<evidence type="ECO:0000256" key="1">
    <source>
        <dbReference type="ARBA" id="ARBA00022448"/>
    </source>
</evidence>
<dbReference type="PANTHER" id="PTHR43875">
    <property type="entry name" value="MALTODEXTRIN IMPORT ATP-BINDING PROTEIN MSMX"/>
    <property type="match status" value="1"/>
</dbReference>
<dbReference type="PROSITE" id="PS00211">
    <property type="entry name" value="ABC_TRANSPORTER_1"/>
    <property type="match status" value="1"/>
</dbReference>
<evidence type="ECO:0000259" key="5">
    <source>
        <dbReference type="PROSITE" id="PS50893"/>
    </source>
</evidence>
<dbReference type="InterPro" id="IPR008995">
    <property type="entry name" value="Mo/tungstate-bd_C_term_dom"/>
</dbReference>
<feature type="coiled-coil region" evidence="4">
    <location>
        <begin position="393"/>
        <end position="420"/>
    </location>
</feature>
<comment type="caution">
    <text evidence="6">The sequence shown here is derived from an EMBL/GenBank/DDBJ whole genome shotgun (WGS) entry which is preliminary data.</text>
</comment>
<dbReference type="PANTHER" id="PTHR43875:SF1">
    <property type="entry name" value="OSMOPROTECTIVE COMPOUNDS UPTAKE ATP-BINDING PROTEIN GGTA"/>
    <property type="match status" value="1"/>
</dbReference>
<dbReference type="CDD" id="cd03301">
    <property type="entry name" value="ABC_MalK_N"/>
    <property type="match status" value="1"/>
</dbReference>
<accession>A0A9D9GX29</accession>
<dbReference type="InterPro" id="IPR015855">
    <property type="entry name" value="ABC_transpr_MalK-like"/>
</dbReference>
<keyword evidence="1" id="KW-0813">Transport</keyword>
<proteinExistence type="predicted"/>
<dbReference type="Proteomes" id="UP000823613">
    <property type="component" value="Unassembled WGS sequence"/>
</dbReference>
<dbReference type="PROSITE" id="PS50893">
    <property type="entry name" value="ABC_TRANSPORTER_2"/>
    <property type="match status" value="1"/>
</dbReference>
<reference evidence="6" key="2">
    <citation type="journal article" date="2021" name="PeerJ">
        <title>Extensive microbial diversity within the chicken gut microbiome revealed by metagenomics and culture.</title>
        <authorList>
            <person name="Gilroy R."/>
            <person name="Ravi A."/>
            <person name="Getino M."/>
            <person name="Pursley I."/>
            <person name="Horton D.L."/>
            <person name="Alikhan N.F."/>
            <person name="Baker D."/>
            <person name="Gharbi K."/>
            <person name="Hall N."/>
            <person name="Watson M."/>
            <person name="Adriaenssens E.M."/>
            <person name="Foster-Nyarko E."/>
            <person name="Jarju S."/>
            <person name="Secka A."/>
            <person name="Antonio M."/>
            <person name="Oren A."/>
            <person name="Chaudhuri R.R."/>
            <person name="La Ragione R."/>
            <person name="Hildebrand F."/>
            <person name="Pallen M.J."/>
        </authorList>
    </citation>
    <scope>NUCLEOTIDE SEQUENCE</scope>
    <source>
        <strain evidence="6">11159</strain>
    </source>
</reference>
<keyword evidence="2" id="KW-0547">Nucleotide-binding</keyword>
<feature type="domain" description="ABC transporter" evidence="5">
    <location>
        <begin position="54"/>
        <end position="285"/>
    </location>
</feature>
<dbReference type="InterPro" id="IPR047641">
    <property type="entry name" value="ABC_transpr_MalK/UgpC-like"/>
</dbReference>
<dbReference type="EMBL" id="JADIMY010000126">
    <property type="protein sequence ID" value="MBO8428211.1"/>
    <property type="molecule type" value="Genomic_DNA"/>
</dbReference>
<organism evidence="6 7">
    <name type="scientific">Candidatus Onthovivens merdipullorum</name>
    <dbReference type="NCBI Taxonomy" id="2840889"/>
    <lineage>
        <taxon>Bacteria</taxon>
        <taxon>Bacillati</taxon>
        <taxon>Bacillota</taxon>
        <taxon>Bacilli</taxon>
        <taxon>Bacillales</taxon>
        <taxon>Candidatus Onthovivens</taxon>
    </lineage>
</organism>
<gene>
    <name evidence="6" type="ORF">IAC58_06690</name>
</gene>
<dbReference type="InterPro" id="IPR017871">
    <property type="entry name" value="ABC_transporter-like_CS"/>
</dbReference>
<dbReference type="InterPro" id="IPR012340">
    <property type="entry name" value="NA-bd_OB-fold"/>
</dbReference>
<dbReference type="GO" id="GO:0140359">
    <property type="term" value="F:ABC-type transporter activity"/>
    <property type="evidence" value="ECO:0007669"/>
    <property type="project" value="InterPro"/>
</dbReference>
<dbReference type="Gene3D" id="2.40.50.140">
    <property type="entry name" value="Nucleic acid-binding proteins"/>
    <property type="match status" value="1"/>
</dbReference>
<dbReference type="InterPro" id="IPR013611">
    <property type="entry name" value="Transp-assoc_OB_typ2"/>
</dbReference>
<dbReference type="Pfam" id="PF08402">
    <property type="entry name" value="TOBE_2"/>
    <property type="match status" value="1"/>
</dbReference>
<dbReference type="InterPro" id="IPR003439">
    <property type="entry name" value="ABC_transporter-like_ATP-bd"/>
</dbReference>
<dbReference type="FunFam" id="3.40.50.300:FF:000042">
    <property type="entry name" value="Maltose/maltodextrin ABC transporter, ATP-binding protein"/>
    <property type="match status" value="1"/>
</dbReference>
<protein>
    <submittedName>
        <fullName evidence="6">ATP-binding cassette domain-containing protein</fullName>
    </submittedName>
</protein>
<dbReference type="Gene3D" id="2.40.50.100">
    <property type="match status" value="2"/>
</dbReference>
<evidence type="ECO:0000313" key="6">
    <source>
        <dbReference type="EMBL" id="MBO8428211.1"/>
    </source>
</evidence>
<evidence type="ECO:0000313" key="7">
    <source>
        <dbReference type="Proteomes" id="UP000823613"/>
    </source>
</evidence>
<dbReference type="AlphaFoldDB" id="A0A9D9GX29"/>
<dbReference type="SUPFAM" id="SSF52540">
    <property type="entry name" value="P-loop containing nucleoside triphosphate hydrolases"/>
    <property type="match status" value="1"/>
</dbReference>
<dbReference type="SUPFAM" id="SSF50331">
    <property type="entry name" value="MOP-like"/>
    <property type="match status" value="1"/>
</dbReference>
<reference evidence="6" key="1">
    <citation type="submission" date="2020-10" db="EMBL/GenBank/DDBJ databases">
        <authorList>
            <person name="Gilroy R."/>
        </authorList>
    </citation>
    <scope>NUCLEOTIDE SEQUENCE</scope>
    <source>
        <strain evidence="6">11159</strain>
    </source>
</reference>
<feature type="coiled-coil region" evidence="4">
    <location>
        <begin position="450"/>
        <end position="477"/>
    </location>
</feature>
<dbReference type="GO" id="GO:0008643">
    <property type="term" value="P:carbohydrate transport"/>
    <property type="evidence" value="ECO:0007669"/>
    <property type="project" value="InterPro"/>
</dbReference>
<dbReference type="SMART" id="SM00382">
    <property type="entry name" value="AAA"/>
    <property type="match status" value="1"/>
</dbReference>
<dbReference type="GO" id="GO:0005524">
    <property type="term" value="F:ATP binding"/>
    <property type="evidence" value="ECO:0007669"/>
    <property type="project" value="UniProtKB-KW"/>
</dbReference>
<dbReference type="InterPro" id="IPR003593">
    <property type="entry name" value="AAA+_ATPase"/>
</dbReference>
<name>A0A9D9GX29_9BACL</name>
<evidence type="ECO:0000256" key="2">
    <source>
        <dbReference type="ARBA" id="ARBA00022741"/>
    </source>
</evidence>
<sequence length="558" mass="64895">MNFQDLKIKILERIKVEKEQKVLQKEREKFHKKVLSEEKAHKKEEHIDDSNAFISLKHINKIYDNHVQAVFDFNLNISSHEFIVLVGPSGCGKSTTLRMIAGLEEITSGDLFIDGVYANELPPKDRNIGMVFQSYALYPHMTVYENMAFGLKVNHVKKDEIEKRVLKAAEILQITEYLNRKPSALSGGQCQRVALGRAIVRDAKVFLMDEPLSNLDAKLRVQMRSEIVKLHKALNTTTIYVTHDQIEAMTMASRIVVMNKGYIQQIGTPEEIYSHPINTFVATFIGSPAMNIIKVKLDENKLIFNNGLTLFLKEDFNNILKDFYNKEIEKELAKVENYKNLYFERFINSRSFKKLKENISSFNEVKEEALKVGLDENIISESNIDLLNNKIHIDFIKKQIKSLTKDLEKYIELISKTLQNLTFFEVNENKYEELNKVYLTFIKEFLYLSNSEENIDLQKLNKLIKDLKKAKENKTEEVLFGIRPEDIDLGENDESFKVNIEVRELLGSEYYIHFNLNNQDFISKIEANIPLKEGDVVSMHFNKDKIHIFDLLTEERIF</sequence>
<keyword evidence="3 6" id="KW-0067">ATP-binding</keyword>
<dbReference type="Pfam" id="PF00005">
    <property type="entry name" value="ABC_tran"/>
    <property type="match status" value="1"/>
</dbReference>
<dbReference type="GO" id="GO:0016887">
    <property type="term" value="F:ATP hydrolysis activity"/>
    <property type="evidence" value="ECO:0007669"/>
    <property type="project" value="InterPro"/>
</dbReference>
<dbReference type="GO" id="GO:0055052">
    <property type="term" value="C:ATP-binding cassette (ABC) transporter complex, substrate-binding subunit-containing"/>
    <property type="evidence" value="ECO:0007669"/>
    <property type="project" value="TreeGrafter"/>
</dbReference>
<dbReference type="InterPro" id="IPR027417">
    <property type="entry name" value="P-loop_NTPase"/>
</dbReference>
<dbReference type="Gene3D" id="3.40.50.300">
    <property type="entry name" value="P-loop containing nucleotide triphosphate hydrolases"/>
    <property type="match status" value="1"/>
</dbReference>
<evidence type="ECO:0000256" key="4">
    <source>
        <dbReference type="SAM" id="Coils"/>
    </source>
</evidence>